<evidence type="ECO:0000256" key="7">
    <source>
        <dbReference type="SAM" id="MobiDB-lite"/>
    </source>
</evidence>
<comment type="subcellular location">
    <subcellularLocation>
        <location evidence="1 6">Nucleus</location>
    </subcellularLocation>
</comment>
<dbReference type="InterPro" id="IPR007185">
    <property type="entry name" value="DNA_pol_a/d/e_bsu"/>
</dbReference>
<name>A0A9W8DPF3_9FUNG</name>
<dbReference type="InterPro" id="IPR016722">
    <property type="entry name" value="DNA_pol_alpha_bsu"/>
</dbReference>
<keyword evidence="10" id="KW-0548">Nucleotidyltransferase</keyword>
<feature type="domain" description="DNA polymerase alpha/delta/epsilon subunit B" evidence="8">
    <location>
        <begin position="403"/>
        <end position="614"/>
    </location>
</feature>
<dbReference type="Proteomes" id="UP001150569">
    <property type="component" value="Unassembled WGS sequence"/>
</dbReference>
<feature type="domain" description="DNA polymerase alpha subunit B OB" evidence="9">
    <location>
        <begin position="272"/>
        <end position="376"/>
    </location>
</feature>
<dbReference type="GO" id="GO:0006270">
    <property type="term" value="P:DNA replication initiation"/>
    <property type="evidence" value="ECO:0007669"/>
    <property type="project" value="TreeGrafter"/>
</dbReference>
<evidence type="ECO:0000259" key="9">
    <source>
        <dbReference type="Pfam" id="PF22062"/>
    </source>
</evidence>
<accession>A0A9W8DPF3</accession>
<keyword evidence="10" id="KW-0808">Transferase</keyword>
<comment type="caution">
    <text evidence="10">The sequence shown here is derived from an EMBL/GenBank/DDBJ whole genome shotgun (WGS) entry which is preliminary data.</text>
</comment>
<dbReference type="PIRSF" id="PIRSF018300">
    <property type="entry name" value="DNA_pol_alph_2"/>
    <property type="match status" value="1"/>
</dbReference>
<dbReference type="InterPro" id="IPR054300">
    <property type="entry name" value="OB_DPOA2"/>
</dbReference>
<evidence type="ECO:0000256" key="5">
    <source>
        <dbReference type="ARBA" id="ARBA00023242"/>
    </source>
</evidence>
<evidence type="ECO:0000256" key="3">
    <source>
        <dbReference type="ARBA" id="ARBA00018596"/>
    </source>
</evidence>
<gene>
    <name evidence="10" type="primary">POL12</name>
    <name evidence="10" type="ORF">IWQ60_007331</name>
</gene>
<comment type="similarity">
    <text evidence="2 6">Belongs to the DNA polymerase alpha subunit B family.</text>
</comment>
<dbReference type="OrthoDB" id="336885at2759"/>
<dbReference type="PANTHER" id="PTHR23061:SF12">
    <property type="entry name" value="DNA POLYMERASE ALPHA SUBUNIT B"/>
    <property type="match status" value="1"/>
</dbReference>
<evidence type="ECO:0000256" key="6">
    <source>
        <dbReference type="PIRNR" id="PIRNR018300"/>
    </source>
</evidence>
<dbReference type="PANTHER" id="PTHR23061">
    <property type="entry name" value="DNA POLYMERASE 2 ALPHA 70 KDA SUBUNIT"/>
    <property type="match status" value="1"/>
</dbReference>
<comment type="function">
    <text evidence="6">Accessory subunit of the DNA polymerase alpha complex (also known as the alpha DNA polymerase-primase complex) which plays an essential role in the initiation of DNA synthesis.</text>
</comment>
<evidence type="ECO:0000256" key="1">
    <source>
        <dbReference type="ARBA" id="ARBA00004123"/>
    </source>
</evidence>
<dbReference type="GO" id="GO:0003677">
    <property type="term" value="F:DNA binding"/>
    <property type="evidence" value="ECO:0007669"/>
    <property type="project" value="InterPro"/>
</dbReference>
<proteinExistence type="inferred from homology"/>
<keyword evidence="11" id="KW-1185">Reference proteome</keyword>
<dbReference type="Pfam" id="PF22062">
    <property type="entry name" value="OB_DPOA2"/>
    <property type="match status" value="1"/>
</dbReference>
<evidence type="ECO:0000313" key="10">
    <source>
        <dbReference type="EMBL" id="KAJ1919106.1"/>
    </source>
</evidence>
<protein>
    <recommendedName>
        <fullName evidence="3 6">DNA polymerase alpha subunit B</fullName>
    </recommendedName>
</protein>
<dbReference type="GO" id="GO:0005658">
    <property type="term" value="C:alpha DNA polymerase:primase complex"/>
    <property type="evidence" value="ECO:0007669"/>
    <property type="project" value="TreeGrafter"/>
</dbReference>
<keyword evidence="5 6" id="KW-0539">Nucleus</keyword>
<dbReference type="GO" id="GO:0003887">
    <property type="term" value="F:DNA-directed DNA polymerase activity"/>
    <property type="evidence" value="ECO:0007669"/>
    <property type="project" value="UniProtKB-KW"/>
</dbReference>
<feature type="compositionally biased region" description="Polar residues" evidence="7">
    <location>
        <begin position="204"/>
        <end position="214"/>
    </location>
</feature>
<dbReference type="AlphaFoldDB" id="A0A9W8DPF3"/>
<keyword evidence="4 6" id="KW-0235">DNA replication</keyword>
<feature type="region of interest" description="Disordered" evidence="7">
    <location>
        <begin position="167"/>
        <end position="223"/>
    </location>
</feature>
<evidence type="ECO:0000313" key="11">
    <source>
        <dbReference type="Proteomes" id="UP001150569"/>
    </source>
</evidence>
<dbReference type="Gene3D" id="3.60.21.60">
    <property type="match status" value="2"/>
</dbReference>
<dbReference type="Pfam" id="PF04042">
    <property type="entry name" value="DNA_pol_E_B"/>
    <property type="match status" value="1"/>
</dbReference>
<sequence>MLSQPMAPQRVTADELTVAFGHLLDGQAEALTECKFWTLVSAGNGGSAAGLSVCMAVQSLCNSLSITADDLFFKWESYTFQQQRLASSEGGGHHGIRPEAEHVVRFRQFIHRELEKQALIQGAAPTAAIPDRRTKVRGARGPLAGKPAGERRTYDSTNLDTLIFSLASPKTPQHRRRPGEVASTAVPSHLRTPSGKGRADFTPGSPSAPSPQSRRFTERTNRGSRVDVFNGHLTAPTVVSLTDLPPVIITVTPGDDVRPFRYMYQRTNARAEVLDQAIEWIAESLRTAHGIEVFAHPGQTSQAPVQVVGRICSESEAKLNDQSVVLEASRATGAGCRIRLTFDQLPSFALFPGQILGLEGVNTAGHSFTVTRVLPLPPLPFLKACPAAVRAHQTPRQDAPLVVYAAAGPFTLDDNLEFETLAAFFDVVQHDKPDAVILQGPFIDHHHPLVLDGDVDLTLEELFQMYVANHFRRLHRASPRTRILLVPSPRDLLHPFVTFPQPPFAFPNDGPVDLPPNVVCLSNPAHFQLNEVNFTVTNVDVLFQLGAEEIARQPARGDRLGRLAKHILDQRHLYPLVPPSAGEVNLQYPLHEHLRLPYAPDVLLTSSQLAHFAKEVDQVLCLNPGFLTKKQVAGSFAQLTIFPLPAATLDSGLLPAGVCDRTRVEIRRV</sequence>
<keyword evidence="10" id="KW-0239">DNA-directed DNA polymerase</keyword>
<evidence type="ECO:0000259" key="8">
    <source>
        <dbReference type="Pfam" id="PF04042"/>
    </source>
</evidence>
<evidence type="ECO:0000256" key="4">
    <source>
        <dbReference type="ARBA" id="ARBA00022705"/>
    </source>
</evidence>
<reference evidence="10" key="1">
    <citation type="submission" date="2022-07" db="EMBL/GenBank/DDBJ databases">
        <title>Phylogenomic reconstructions and comparative analyses of Kickxellomycotina fungi.</title>
        <authorList>
            <person name="Reynolds N.K."/>
            <person name="Stajich J.E."/>
            <person name="Barry K."/>
            <person name="Grigoriev I.V."/>
            <person name="Crous P."/>
            <person name="Smith M.E."/>
        </authorList>
    </citation>
    <scope>NUCLEOTIDE SEQUENCE</scope>
    <source>
        <strain evidence="10">RSA 861</strain>
    </source>
</reference>
<dbReference type="EMBL" id="JANBPT010000483">
    <property type="protein sequence ID" value="KAJ1919106.1"/>
    <property type="molecule type" value="Genomic_DNA"/>
</dbReference>
<evidence type="ECO:0000256" key="2">
    <source>
        <dbReference type="ARBA" id="ARBA00007299"/>
    </source>
</evidence>
<organism evidence="10 11">
    <name type="scientific">Tieghemiomyces parasiticus</name>
    <dbReference type="NCBI Taxonomy" id="78921"/>
    <lineage>
        <taxon>Eukaryota</taxon>
        <taxon>Fungi</taxon>
        <taxon>Fungi incertae sedis</taxon>
        <taxon>Zoopagomycota</taxon>
        <taxon>Kickxellomycotina</taxon>
        <taxon>Dimargaritomycetes</taxon>
        <taxon>Dimargaritales</taxon>
        <taxon>Dimargaritaceae</taxon>
        <taxon>Tieghemiomyces</taxon>
    </lineage>
</organism>